<dbReference type="InterPro" id="IPR022441">
    <property type="entry name" value="Para_beta_helix_rpt-2"/>
</dbReference>
<dbReference type="PANTHER" id="PTHR22990">
    <property type="entry name" value="F-BOX ONLY PROTEIN"/>
    <property type="match status" value="1"/>
</dbReference>
<proteinExistence type="predicted"/>
<comment type="caution">
    <text evidence="7">The sequence shown here is derived from an EMBL/GenBank/DDBJ whole genome shotgun (WGS) entry which is preliminary data.</text>
</comment>
<keyword evidence="2" id="KW-0677">Repeat</keyword>
<dbReference type="InterPro" id="IPR051550">
    <property type="entry name" value="SCF-Subunits/Alg-Epimerases"/>
</dbReference>
<dbReference type="SMART" id="SM00710">
    <property type="entry name" value="PbH1"/>
    <property type="match status" value="9"/>
</dbReference>
<dbReference type="PROSITE" id="PS51257">
    <property type="entry name" value="PROKAR_LIPOPROTEIN"/>
    <property type="match status" value="1"/>
</dbReference>
<dbReference type="Proteomes" id="UP000315677">
    <property type="component" value="Unassembled WGS sequence"/>
</dbReference>
<feature type="domain" description="Right handed beta helix" evidence="6">
    <location>
        <begin position="203"/>
        <end position="340"/>
    </location>
</feature>
<dbReference type="Gene3D" id="2.160.20.10">
    <property type="entry name" value="Single-stranded right-handed beta-helix, Pectin lyase-like"/>
    <property type="match status" value="1"/>
</dbReference>
<name>A0A543DWQ5_9PSEU</name>
<feature type="compositionally biased region" description="Basic and acidic residues" evidence="4">
    <location>
        <begin position="435"/>
        <end position="445"/>
    </location>
</feature>
<evidence type="ECO:0000313" key="8">
    <source>
        <dbReference type="Proteomes" id="UP000315677"/>
    </source>
</evidence>
<dbReference type="InterPro" id="IPR011050">
    <property type="entry name" value="Pectin_lyase_fold/virulence"/>
</dbReference>
<keyword evidence="8" id="KW-1185">Reference proteome</keyword>
<evidence type="ECO:0000256" key="4">
    <source>
        <dbReference type="SAM" id="MobiDB-lite"/>
    </source>
</evidence>
<gene>
    <name evidence="7" type="ORF">FB558_0525</name>
</gene>
<dbReference type="InterPro" id="IPR006626">
    <property type="entry name" value="PbH1"/>
</dbReference>
<dbReference type="InterPro" id="IPR039448">
    <property type="entry name" value="Beta_helix"/>
</dbReference>
<protein>
    <submittedName>
        <fullName evidence="7">Parallel beta-helix repeat protein</fullName>
    </submittedName>
</protein>
<dbReference type="EMBL" id="VFPA01000001">
    <property type="protein sequence ID" value="TQM13772.1"/>
    <property type="molecule type" value="Genomic_DNA"/>
</dbReference>
<evidence type="ECO:0000256" key="3">
    <source>
        <dbReference type="ARBA" id="ARBA00022786"/>
    </source>
</evidence>
<dbReference type="PANTHER" id="PTHR22990:SF15">
    <property type="entry name" value="F-BOX ONLY PROTEIN 10"/>
    <property type="match status" value="1"/>
</dbReference>
<dbReference type="SUPFAM" id="SSF51126">
    <property type="entry name" value="Pectin lyase-like"/>
    <property type="match status" value="1"/>
</dbReference>
<evidence type="ECO:0000259" key="6">
    <source>
        <dbReference type="Pfam" id="PF13229"/>
    </source>
</evidence>
<reference evidence="7 8" key="1">
    <citation type="submission" date="2019-06" db="EMBL/GenBank/DDBJ databases">
        <title>Sequencing the genomes of 1000 actinobacteria strains.</title>
        <authorList>
            <person name="Klenk H.-P."/>
        </authorList>
    </citation>
    <scope>NUCLEOTIDE SEQUENCE [LARGE SCALE GENOMIC DNA]</scope>
    <source>
        <strain evidence="7 8">DSM 45301</strain>
    </source>
</reference>
<evidence type="ECO:0000313" key="7">
    <source>
        <dbReference type="EMBL" id="TQM13772.1"/>
    </source>
</evidence>
<keyword evidence="3" id="KW-0833">Ubl conjugation pathway</keyword>
<comment type="pathway">
    <text evidence="1">Protein modification; protein ubiquitination.</text>
</comment>
<evidence type="ECO:0000256" key="1">
    <source>
        <dbReference type="ARBA" id="ARBA00004906"/>
    </source>
</evidence>
<dbReference type="OrthoDB" id="3205464at2"/>
<dbReference type="RefSeq" id="WP_142047732.1">
    <property type="nucleotide sequence ID" value="NZ_VFPA01000001.1"/>
</dbReference>
<evidence type="ECO:0000256" key="2">
    <source>
        <dbReference type="ARBA" id="ARBA00022737"/>
    </source>
</evidence>
<dbReference type="NCBIfam" id="TIGR03804">
    <property type="entry name" value="para_beta_helix"/>
    <property type="match status" value="3"/>
</dbReference>
<accession>A0A543DWQ5</accession>
<feature type="region of interest" description="Disordered" evidence="4">
    <location>
        <begin position="424"/>
        <end position="445"/>
    </location>
</feature>
<feature type="chain" id="PRO_5039333600" evidence="5">
    <location>
        <begin position="26"/>
        <end position="445"/>
    </location>
</feature>
<evidence type="ECO:0000256" key="5">
    <source>
        <dbReference type="SAM" id="SignalP"/>
    </source>
</evidence>
<dbReference type="Pfam" id="PF13229">
    <property type="entry name" value="Beta_helix"/>
    <property type="match status" value="1"/>
</dbReference>
<keyword evidence="5" id="KW-0732">Signal</keyword>
<dbReference type="AlphaFoldDB" id="A0A543DWQ5"/>
<dbReference type="InterPro" id="IPR012334">
    <property type="entry name" value="Pectin_lyas_fold"/>
</dbReference>
<feature type="signal peptide" evidence="5">
    <location>
        <begin position="1"/>
        <end position="25"/>
    </location>
</feature>
<sequence>MSGRRGLRLVVLALLTIVVASACSAAPPDPLPRREVAAPAAADPALPCVREAAAAPATPAPAPAGLDARYDAAANRLVLAGGTGVTLPALAGAVNAPDALREVAPGEWRLGADLVVQGGAELRIAAPDVRWLQLESGASRFVSMTVLGGRLDVNGTCVTSWDPAQGRVDTEPGDGRSYLLARDGAQMTIEHAELRHLGHGDVESYGLSWRTAGTGGAITDSIVSHLYYGLYTYEVNGLAVLRNEFHDNVLYGIDPHTGSTGLRIEGNTVHDNGKHGIILAEDVSDSVIRDNVVYRNDHHGIVMYQRSDRNVVEGNETFGNAAQGININESTATTVRDNQVYDNGEAGVGITQTARDTVVEGNQIRGNGNDGVRVVSEATGTAVRDNVLAENTRYGVYVDSSGTVDVTGNTVVGNRAGIVSRGAPVGASENANTVHDNREGDLLVD</sequence>
<organism evidence="7 8">
    <name type="scientific">Pseudonocardia kunmingensis</name>
    <dbReference type="NCBI Taxonomy" id="630975"/>
    <lineage>
        <taxon>Bacteria</taxon>
        <taxon>Bacillati</taxon>
        <taxon>Actinomycetota</taxon>
        <taxon>Actinomycetes</taxon>
        <taxon>Pseudonocardiales</taxon>
        <taxon>Pseudonocardiaceae</taxon>
        <taxon>Pseudonocardia</taxon>
    </lineage>
</organism>